<reference evidence="1 2" key="1">
    <citation type="journal article" date="2016" name="Nat. Commun.">
        <title>Thousands of microbial genomes shed light on interconnected biogeochemical processes in an aquifer system.</title>
        <authorList>
            <person name="Anantharaman K."/>
            <person name="Brown C.T."/>
            <person name="Hug L.A."/>
            <person name="Sharon I."/>
            <person name="Castelle C.J."/>
            <person name="Probst A.J."/>
            <person name="Thomas B.C."/>
            <person name="Singh A."/>
            <person name="Wilkins M.J."/>
            <person name="Karaoz U."/>
            <person name="Brodie E.L."/>
            <person name="Williams K.H."/>
            <person name="Hubbard S.S."/>
            <person name="Banfield J.F."/>
        </authorList>
    </citation>
    <scope>NUCLEOTIDE SEQUENCE [LARGE SCALE GENOMIC DNA]</scope>
</reference>
<evidence type="ECO:0000313" key="1">
    <source>
        <dbReference type="EMBL" id="OGG07215.1"/>
    </source>
</evidence>
<dbReference type="STRING" id="1798377.A2872_01345"/>
<dbReference type="EMBL" id="MFJG01000011">
    <property type="protein sequence ID" value="OGG07215.1"/>
    <property type="molecule type" value="Genomic_DNA"/>
</dbReference>
<protein>
    <submittedName>
        <fullName evidence="1">Uncharacterized protein</fullName>
    </submittedName>
</protein>
<dbReference type="AlphaFoldDB" id="A0A1F5Z4C6"/>
<comment type="caution">
    <text evidence="1">The sequence shown here is derived from an EMBL/GenBank/DDBJ whole genome shotgun (WGS) entry which is preliminary data.</text>
</comment>
<sequence>MPVRAVSVSPGQDLVVARLVSIGLPASAIAEPDYAAGLRPIPLPVCLLAVQFPDQDVTIRPKFLPPPVGEPVVQLLTVDLTV</sequence>
<name>A0A1F5Z4C6_9BACT</name>
<evidence type="ECO:0000313" key="2">
    <source>
        <dbReference type="Proteomes" id="UP000178681"/>
    </source>
</evidence>
<dbReference type="Proteomes" id="UP000178681">
    <property type="component" value="Unassembled WGS sequence"/>
</dbReference>
<organism evidence="1 2">
    <name type="scientific">Candidatus Gottesmanbacteria bacterium RIFCSPHIGHO2_01_FULL_42_12</name>
    <dbReference type="NCBI Taxonomy" id="1798377"/>
    <lineage>
        <taxon>Bacteria</taxon>
        <taxon>Candidatus Gottesmaniibacteriota</taxon>
    </lineage>
</organism>
<accession>A0A1F5Z4C6</accession>
<proteinExistence type="predicted"/>
<gene>
    <name evidence="1" type="ORF">A2872_01345</name>
</gene>